<reference evidence="1" key="1">
    <citation type="submission" date="2020-08" db="EMBL/GenBank/DDBJ databases">
        <title>Multicomponent nature underlies the extraordinary mechanical properties of spider dragline silk.</title>
        <authorList>
            <person name="Kono N."/>
            <person name="Nakamura H."/>
            <person name="Mori M."/>
            <person name="Yoshida Y."/>
            <person name="Ohtoshi R."/>
            <person name="Malay A.D."/>
            <person name="Moran D.A.P."/>
            <person name="Tomita M."/>
            <person name="Numata K."/>
            <person name="Arakawa K."/>
        </authorList>
    </citation>
    <scope>NUCLEOTIDE SEQUENCE</scope>
</reference>
<dbReference type="EMBL" id="BMAV01005566">
    <property type="protein sequence ID" value="GFY46737.1"/>
    <property type="molecule type" value="Genomic_DNA"/>
</dbReference>
<name>A0A8X6X5U6_9ARAC</name>
<dbReference type="AlphaFoldDB" id="A0A8X6X5U6"/>
<comment type="caution">
    <text evidence="1">The sequence shown here is derived from an EMBL/GenBank/DDBJ whole genome shotgun (WGS) entry which is preliminary data.</text>
</comment>
<dbReference type="InterPro" id="IPR021109">
    <property type="entry name" value="Peptidase_aspartic_dom_sf"/>
</dbReference>
<evidence type="ECO:0000313" key="1">
    <source>
        <dbReference type="EMBL" id="GFY46737.1"/>
    </source>
</evidence>
<gene>
    <name evidence="1" type="ORF">TNIN_120661</name>
</gene>
<evidence type="ECO:0000313" key="2">
    <source>
        <dbReference type="Proteomes" id="UP000886998"/>
    </source>
</evidence>
<organism evidence="1 2">
    <name type="scientific">Trichonephila inaurata madagascariensis</name>
    <dbReference type="NCBI Taxonomy" id="2747483"/>
    <lineage>
        <taxon>Eukaryota</taxon>
        <taxon>Metazoa</taxon>
        <taxon>Ecdysozoa</taxon>
        <taxon>Arthropoda</taxon>
        <taxon>Chelicerata</taxon>
        <taxon>Arachnida</taxon>
        <taxon>Araneae</taxon>
        <taxon>Araneomorphae</taxon>
        <taxon>Entelegynae</taxon>
        <taxon>Araneoidea</taxon>
        <taxon>Nephilidae</taxon>
        <taxon>Trichonephila</taxon>
        <taxon>Trichonephila inaurata</taxon>
    </lineage>
</organism>
<accession>A0A8X6X5U6</accession>
<proteinExistence type="predicted"/>
<keyword evidence="2" id="KW-1185">Reference proteome</keyword>
<protein>
    <submittedName>
        <fullName evidence="1">Retrovirus-related Pol polyprotein from transposon opus</fullName>
    </submittedName>
</protein>
<dbReference type="Proteomes" id="UP000886998">
    <property type="component" value="Unassembled WGS sequence"/>
</dbReference>
<dbReference type="OrthoDB" id="6424769at2759"/>
<dbReference type="SUPFAM" id="SSF50630">
    <property type="entry name" value="Acid proteases"/>
    <property type="match status" value="1"/>
</dbReference>
<sequence>MTARIDAPESACNFLTEDIDRLKIIRVKCRDVILDGTVDSGAQISVVRADLVKDIESIGEGKIKLISAFGDSEVAPLRTFGIKIDDRWQDAVPITCVVSQKLVNDMLVCQTAYEALLESVQLCSVNARQVIDNETQLDENKKPIVCEVQTLEEGSRLDIEATIDAVNIGSEVRSNLNSETRRTSERK</sequence>